<comment type="catalytic activity">
    <reaction evidence="10">
        <text>an acyl-CoA + a 1,2-diacyl-sn-glycerol = a triacyl-sn-glycerol + CoA</text>
        <dbReference type="Rhea" id="RHEA:10868"/>
        <dbReference type="ChEBI" id="CHEBI:17815"/>
        <dbReference type="ChEBI" id="CHEBI:57287"/>
        <dbReference type="ChEBI" id="CHEBI:58342"/>
        <dbReference type="ChEBI" id="CHEBI:64615"/>
        <dbReference type="EC" id="2.3.1.20"/>
    </reaction>
</comment>
<comment type="pathway">
    <text evidence="3">Glycerolipid metabolism; triacylglycerol biosynthesis.</text>
</comment>
<dbReference type="Pfam" id="PF03007">
    <property type="entry name" value="WS_DGAT_cat"/>
    <property type="match status" value="1"/>
</dbReference>
<dbReference type="InterPro" id="IPR009721">
    <property type="entry name" value="O-acyltransferase_WSD1_C"/>
</dbReference>
<name>A0AAN9QHY3_PHACN</name>
<reference evidence="13 14" key="1">
    <citation type="submission" date="2024-01" db="EMBL/GenBank/DDBJ databases">
        <title>The genomes of 5 underutilized Papilionoideae crops provide insights into root nodulation and disease resistanc.</title>
        <authorList>
            <person name="Jiang F."/>
        </authorList>
    </citation>
    <scope>NUCLEOTIDE SEQUENCE [LARGE SCALE GENOMIC DNA]</scope>
    <source>
        <strain evidence="13">JINMINGXINNONG_FW02</strain>
        <tissue evidence="13">Leaves</tissue>
    </source>
</reference>
<protein>
    <recommendedName>
        <fullName evidence="15">Diacylglycerol O-acyltransferase</fullName>
    </recommendedName>
</protein>
<keyword evidence="7" id="KW-0012">Acyltransferase</keyword>
<evidence type="ECO:0008006" key="15">
    <source>
        <dbReference type="Google" id="ProtNLM"/>
    </source>
</evidence>
<comment type="pathway">
    <text evidence="4">Lipid metabolism.</text>
</comment>
<feature type="domain" description="O-acyltransferase WSD1 C-terminal" evidence="12">
    <location>
        <begin position="310"/>
        <end position="455"/>
    </location>
</feature>
<dbReference type="InterPro" id="IPR045034">
    <property type="entry name" value="O-acyltransferase_WSD1-like"/>
</dbReference>
<sequence>MNCFEEDVPMPLSPMADYFSSSLINVFVLCVVESEIPIDESKFQPLLKNKLLPICSRFSSIMVTDKNGKKVWKQVDVNTEDHIKIPKFTSTNRTLKLYDECLDEYMSKIAMEQLREDKPLWEVHIFNYPTTKAAGTIFVKLHHALGDGYSFMATFLSIIQSADNPSLPIKLPSSKSVESTSTNSMRKRLSQAASVVFKSASDFGWSFLKSIVMPDEKTPLRSGHKDVGFRPMSIVNVSLSLDSIKEVKNKLKVSVNDVLVGAIFFGIQLYMKAKNHKSGTGSTALVLLNTRKIRAYISAKEMQNDSEAPWGNRFHFMHVPIPMLSDKNELNPLEFVLLAKEKINRQRNSLAVPMTGVLLRLLNQIKGPEVATNYLYKTMNNASLSISHMVGPAERVTLADHPINGLYFMTVGLSQSITVTITSYMGHLRVGFGVEEGFIDEYQLKSCFETSLQKILEAAKKKNLPLKNRL</sequence>
<evidence type="ECO:0000256" key="7">
    <source>
        <dbReference type="ARBA" id="ARBA00023315"/>
    </source>
</evidence>
<comment type="similarity">
    <text evidence="8">In the N-terminal section; belongs to the long-chain O-acyltransferase family.</text>
</comment>
<comment type="subcellular location">
    <subcellularLocation>
        <location evidence="1">Cell membrane</location>
        <topology evidence="1">Single-pass membrane protein</topology>
    </subcellularLocation>
    <subcellularLocation>
        <location evidence="2">Endoplasmic reticulum membrane</location>
    </subcellularLocation>
</comment>
<dbReference type="GO" id="GO:0005789">
    <property type="term" value="C:endoplasmic reticulum membrane"/>
    <property type="evidence" value="ECO:0007669"/>
    <property type="project" value="UniProtKB-SubCell"/>
</dbReference>
<evidence type="ECO:0000256" key="3">
    <source>
        <dbReference type="ARBA" id="ARBA00004771"/>
    </source>
</evidence>
<evidence type="ECO:0000259" key="11">
    <source>
        <dbReference type="Pfam" id="PF03007"/>
    </source>
</evidence>
<dbReference type="GO" id="GO:0047196">
    <property type="term" value="F:long-chain-alcohol O-fatty-acyltransferase activity"/>
    <property type="evidence" value="ECO:0007669"/>
    <property type="project" value="UniProtKB-EC"/>
</dbReference>
<keyword evidence="5" id="KW-0808">Transferase</keyword>
<dbReference type="Pfam" id="PF06974">
    <property type="entry name" value="WS_DGAT_C"/>
    <property type="match status" value="1"/>
</dbReference>
<gene>
    <name evidence="13" type="ORF">VNO80_27350</name>
</gene>
<dbReference type="AlphaFoldDB" id="A0AAN9QHY3"/>
<evidence type="ECO:0000256" key="1">
    <source>
        <dbReference type="ARBA" id="ARBA00004162"/>
    </source>
</evidence>
<feature type="domain" description="O-acyltransferase WSD1-like N-terminal" evidence="11">
    <location>
        <begin position="102"/>
        <end position="258"/>
    </location>
</feature>
<accession>A0AAN9QHY3</accession>
<evidence type="ECO:0000256" key="10">
    <source>
        <dbReference type="ARBA" id="ARBA00048109"/>
    </source>
</evidence>
<evidence type="ECO:0000256" key="6">
    <source>
        <dbReference type="ARBA" id="ARBA00022824"/>
    </source>
</evidence>
<keyword evidence="6" id="KW-0256">Endoplasmic reticulum</keyword>
<evidence type="ECO:0000256" key="9">
    <source>
        <dbReference type="ARBA" id="ARBA00047604"/>
    </source>
</evidence>
<keyword evidence="14" id="KW-1185">Reference proteome</keyword>
<evidence type="ECO:0000313" key="14">
    <source>
        <dbReference type="Proteomes" id="UP001374584"/>
    </source>
</evidence>
<evidence type="ECO:0000256" key="4">
    <source>
        <dbReference type="ARBA" id="ARBA00005189"/>
    </source>
</evidence>
<dbReference type="Proteomes" id="UP001374584">
    <property type="component" value="Unassembled WGS sequence"/>
</dbReference>
<comment type="caution">
    <text evidence="13">The sequence shown here is derived from an EMBL/GenBank/DDBJ whole genome shotgun (WGS) entry which is preliminary data.</text>
</comment>
<organism evidence="13 14">
    <name type="scientific">Phaseolus coccineus</name>
    <name type="common">Scarlet runner bean</name>
    <name type="synonym">Phaseolus multiflorus</name>
    <dbReference type="NCBI Taxonomy" id="3886"/>
    <lineage>
        <taxon>Eukaryota</taxon>
        <taxon>Viridiplantae</taxon>
        <taxon>Streptophyta</taxon>
        <taxon>Embryophyta</taxon>
        <taxon>Tracheophyta</taxon>
        <taxon>Spermatophyta</taxon>
        <taxon>Magnoliopsida</taxon>
        <taxon>eudicotyledons</taxon>
        <taxon>Gunneridae</taxon>
        <taxon>Pentapetalae</taxon>
        <taxon>rosids</taxon>
        <taxon>fabids</taxon>
        <taxon>Fabales</taxon>
        <taxon>Fabaceae</taxon>
        <taxon>Papilionoideae</taxon>
        <taxon>50 kb inversion clade</taxon>
        <taxon>NPAAA clade</taxon>
        <taxon>indigoferoid/millettioid clade</taxon>
        <taxon>Phaseoleae</taxon>
        <taxon>Phaseolus</taxon>
    </lineage>
</organism>
<evidence type="ECO:0000256" key="2">
    <source>
        <dbReference type="ARBA" id="ARBA00004586"/>
    </source>
</evidence>
<evidence type="ECO:0000256" key="8">
    <source>
        <dbReference type="ARBA" id="ARBA00024360"/>
    </source>
</evidence>
<comment type="catalytic activity">
    <reaction evidence="9">
        <text>a long chain fatty alcohol + a fatty acyl-CoA = a long-chain alcohol wax ester + CoA</text>
        <dbReference type="Rhea" id="RHEA:38443"/>
        <dbReference type="ChEBI" id="CHEBI:17135"/>
        <dbReference type="ChEBI" id="CHEBI:57287"/>
        <dbReference type="ChEBI" id="CHEBI:77636"/>
        <dbReference type="ChEBI" id="CHEBI:235323"/>
        <dbReference type="EC" id="2.3.1.75"/>
    </reaction>
</comment>
<dbReference type="EMBL" id="JAYMYR010000010">
    <property type="protein sequence ID" value="KAK7335481.1"/>
    <property type="molecule type" value="Genomic_DNA"/>
</dbReference>
<dbReference type="GO" id="GO:0005886">
    <property type="term" value="C:plasma membrane"/>
    <property type="evidence" value="ECO:0007669"/>
    <property type="project" value="UniProtKB-SubCell"/>
</dbReference>
<dbReference type="InterPro" id="IPR004255">
    <property type="entry name" value="O-acyltransferase_WSD1_N"/>
</dbReference>
<dbReference type="PANTHER" id="PTHR31650">
    <property type="entry name" value="O-ACYLTRANSFERASE (WSD1-LIKE) FAMILY PROTEIN"/>
    <property type="match status" value="1"/>
</dbReference>
<evidence type="ECO:0000256" key="5">
    <source>
        <dbReference type="ARBA" id="ARBA00022679"/>
    </source>
</evidence>
<evidence type="ECO:0000259" key="12">
    <source>
        <dbReference type="Pfam" id="PF06974"/>
    </source>
</evidence>
<dbReference type="PANTHER" id="PTHR31650:SF34">
    <property type="entry name" value="O-ACYLTRANSFERASE WSD1-LIKE ISOFORM X1"/>
    <property type="match status" value="1"/>
</dbReference>
<dbReference type="GO" id="GO:0019432">
    <property type="term" value="P:triglyceride biosynthetic process"/>
    <property type="evidence" value="ECO:0007669"/>
    <property type="project" value="TreeGrafter"/>
</dbReference>
<evidence type="ECO:0000313" key="13">
    <source>
        <dbReference type="EMBL" id="KAK7335481.1"/>
    </source>
</evidence>
<proteinExistence type="inferred from homology"/>
<dbReference type="GO" id="GO:0004144">
    <property type="term" value="F:diacylglycerol O-acyltransferase activity"/>
    <property type="evidence" value="ECO:0007669"/>
    <property type="project" value="UniProtKB-EC"/>
</dbReference>